<proteinExistence type="inferred from homology"/>
<organism evidence="5 6">
    <name type="scientific">Terrimonas rubra</name>
    <dbReference type="NCBI Taxonomy" id="1035890"/>
    <lineage>
        <taxon>Bacteria</taxon>
        <taxon>Pseudomonadati</taxon>
        <taxon>Bacteroidota</taxon>
        <taxon>Chitinophagia</taxon>
        <taxon>Chitinophagales</taxon>
        <taxon>Chitinophagaceae</taxon>
        <taxon>Terrimonas</taxon>
    </lineage>
</organism>
<reference evidence="6" key="1">
    <citation type="journal article" date="2019" name="Int. J. Syst. Evol. Microbiol.">
        <title>The Global Catalogue of Microorganisms (GCM) 10K type strain sequencing project: providing services to taxonomists for standard genome sequencing and annotation.</title>
        <authorList>
            <consortium name="The Broad Institute Genomics Platform"/>
            <consortium name="The Broad Institute Genome Sequencing Center for Infectious Disease"/>
            <person name="Wu L."/>
            <person name="Ma J."/>
        </authorList>
    </citation>
    <scope>NUCLEOTIDE SEQUENCE [LARGE SCALE GENOMIC DNA]</scope>
    <source>
        <strain evidence="6">KCTC 23299</strain>
    </source>
</reference>
<comment type="caution">
    <text evidence="5">The sequence shown here is derived from an EMBL/GenBank/DDBJ whole genome shotgun (WGS) entry which is preliminary data.</text>
</comment>
<evidence type="ECO:0000256" key="2">
    <source>
        <dbReference type="ARBA" id="ARBA00023125"/>
    </source>
</evidence>
<keyword evidence="6" id="KW-1185">Reference proteome</keyword>
<dbReference type="EMBL" id="JBHUOZ010000003">
    <property type="protein sequence ID" value="MFD2922059.1"/>
    <property type="molecule type" value="Genomic_DNA"/>
</dbReference>
<protein>
    <submittedName>
        <fullName evidence="5">Tyrosine-type recombinase/integrase</fullName>
    </submittedName>
</protein>
<dbReference type="Proteomes" id="UP001597511">
    <property type="component" value="Unassembled WGS sequence"/>
</dbReference>
<dbReference type="PANTHER" id="PTHR30349">
    <property type="entry name" value="PHAGE INTEGRASE-RELATED"/>
    <property type="match status" value="1"/>
</dbReference>
<dbReference type="InterPro" id="IPR013762">
    <property type="entry name" value="Integrase-like_cat_sf"/>
</dbReference>
<dbReference type="InterPro" id="IPR011010">
    <property type="entry name" value="DNA_brk_join_enz"/>
</dbReference>
<evidence type="ECO:0000313" key="5">
    <source>
        <dbReference type="EMBL" id="MFD2922059.1"/>
    </source>
</evidence>
<evidence type="ECO:0000259" key="4">
    <source>
        <dbReference type="PROSITE" id="PS51898"/>
    </source>
</evidence>
<gene>
    <name evidence="5" type="ORF">ACFS6H_20225</name>
</gene>
<dbReference type="RefSeq" id="WP_386103398.1">
    <property type="nucleotide sequence ID" value="NZ_JBHUOZ010000003.1"/>
</dbReference>
<name>A0ABW6A9X6_9BACT</name>
<evidence type="ECO:0000256" key="3">
    <source>
        <dbReference type="ARBA" id="ARBA00023172"/>
    </source>
</evidence>
<sequence length="400" mass="47393">MYKHYSIVLRDYQEDLNQKWFLELYFTDPVTNQTIRRQIRGYINKGTTARERRQIARITKEELIKKLDNGWSPVSEELVFYNFSQALDYALTKCVVSKRTIQGYRSCIKQIKSGAEKLGIDLLHVRMISRRHIKLILDKCRELHNWSNHAYNKYLGYLSALFSRLEEYEVIKSNPVSKIKTLPLVETDKFLTLDDWEKRKLRTELTRIHPNFFTFLMVIYHTGMRPNEVRCLKIRDLNMERRVIMIYPDLEERNSKTNNIRVVPINNHLYELLQNHIAGHENDDLYLFGPPKDSYVIQYGVHVKKQYKCSHKMYFGVSDKRIKRDTATKLWKSLVMDNLGIKKHMYALKHTGADDKILAGVPLDALKTMYGHTSKRMTEKYARKVKEVYQKQIVDGSPDF</sequence>
<dbReference type="InterPro" id="IPR010998">
    <property type="entry name" value="Integrase_recombinase_N"/>
</dbReference>
<dbReference type="PROSITE" id="PS51898">
    <property type="entry name" value="TYR_RECOMBINASE"/>
    <property type="match status" value="1"/>
</dbReference>
<dbReference type="Gene3D" id="1.10.150.130">
    <property type="match status" value="1"/>
</dbReference>
<dbReference type="Gene3D" id="1.10.443.10">
    <property type="entry name" value="Intergrase catalytic core"/>
    <property type="match status" value="1"/>
</dbReference>
<dbReference type="InterPro" id="IPR050090">
    <property type="entry name" value="Tyrosine_recombinase_XerCD"/>
</dbReference>
<evidence type="ECO:0000313" key="6">
    <source>
        <dbReference type="Proteomes" id="UP001597511"/>
    </source>
</evidence>
<evidence type="ECO:0000256" key="1">
    <source>
        <dbReference type="ARBA" id="ARBA00008857"/>
    </source>
</evidence>
<comment type="similarity">
    <text evidence="1">Belongs to the 'phage' integrase family.</text>
</comment>
<accession>A0ABW6A9X6</accession>
<dbReference type="SUPFAM" id="SSF56349">
    <property type="entry name" value="DNA breaking-rejoining enzymes"/>
    <property type="match status" value="1"/>
</dbReference>
<keyword evidence="2" id="KW-0238">DNA-binding</keyword>
<dbReference type="PANTHER" id="PTHR30349:SF41">
    <property type="entry name" value="INTEGRASE_RECOMBINASE PROTEIN MJ0367-RELATED"/>
    <property type="match status" value="1"/>
</dbReference>
<feature type="domain" description="Tyr recombinase" evidence="4">
    <location>
        <begin position="186"/>
        <end position="395"/>
    </location>
</feature>
<dbReference type="Pfam" id="PF00589">
    <property type="entry name" value="Phage_integrase"/>
    <property type="match status" value="1"/>
</dbReference>
<dbReference type="InterPro" id="IPR002104">
    <property type="entry name" value="Integrase_catalytic"/>
</dbReference>
<keyword evidence="3" id="KW-0233">DNA recombination</keyword>